<dbReference type="InterPro" id="IPR001245">
    <property type="entry name" value="Ser-Thr/Tyr_kinase_cat_dom"/>
</dbReference>
<sequence length="279" mass="32666">MTLIKEWIEEKIKNGKIRYFDNDKFSQIVKIGDGDFGQVNKANLADIGLVVLKFFLNKNSDKAYDKFANELNLLHEIDYQNINRVLGITENLESYILVSEYANGGNLRDYLKKEFTSLKWSDKIQMALDITNGLKFLHSKKNNPWKFVNNGKLLIADLGLTKMIGEIRSCYLMDDDYKMKEYIDPQRFKNIGCKKDKKSDIYSLGVLLWEISSGYPPFLNLSIHEIAFHILYMNLREEPIEGTPAKYQNLYQECWDFEPKSRPDIEEVYEILNRLKNDL</sequence>
<dbReference type="GO" id="GO:0097527">
    <property type="term" value="P:necroptotic signaling pathway"/>
    <property type="evidence" value="ECO:0007669"/>
    <property type="project" value="TreeGrafter"/>
</dbReference>
<dbReference type="PANTHER" id="PTHR44329:SF298">
    <property type="entry name" value="MIXED LINEAGE KINASE DOMAIN-LIKE PROTEIN"/>
    <property type="match status" value="1"/>
</dbReference>
<reference evidence="6" key="2">
    <citation type="submission" date="2019-10" db="EMBL/GenBank/DDBJ databases">
        <title>Conservation and host-specific expression of non-tandemly repeated heterogenous ribosome RNA gene in arbuscular mycorrhizal fungi.</title>
        <authorList>
            <person name="Maeda T."/>
            <person name="Kobayashi Y."/>
            <person name="Nakagawa T."/>
            <person name="Ezawa T."/>
            <person name="Yamaguchi K."/>
            <person name="Bino T."/>
            <person name="Nishimoto Y."/>
            <person name="Shigenobu S."/>
            <person name="Kawaguchi M."/>
        </authorList>
    </citation>
    <scope>NUCLEOTIDE SEQUENCE</scope>
    <source>
        <strain evidence="6">HR1</strain>
    </source>
</reference>
<evidence type="ECO:0000256" key="3">
    <source>
        <dbReference type="PROSITE-ProRule" id="PRU10141"/>
    </source>
</evidence>
<evidence type="ECO:0000256" key="1">
    <source>
        <dbReference type="ARBA" id="ARBA00022741"/>
    </source>
</evidence>
<reference evidence="5 7" key="1">
    <citation type="submission" date="2017-11" db="EMBL/GenBank/DDBJ databases">
        <title>The genome of Rhizophagus clarus HR1 reveals common genetic basis of auxotrophy among arbuscular mycorrhizal fungi.</title>
        <authorList>
            <person name="Kobayashi Y."/>
        </authorList>
    </citation>
    <scope>NUCLEOTIDE SEQUENCE [LARGE SCALE GENOMIC DNA]</scope>
    <source>
        <strain evidence="5 7">HR1</strain>
    </source>
</reference>
<protein>
    <submittedName>
        <fullName evidence="6">Kinase-like domain-containing protein</fullName>
    </submittedName>
</protein>
<evidence type="ECO:0000313" key="7">
    <source>
        <dbReference type="Proteomes" id="UP000247702"/>
    </source>
</evidence>
<organism evidence="5 7">
    <name type="scientific">Rhizophagus clarus</name>
    <dbReference type="NCBI Taxonomy" id="94130"/>
    <lineage>
        <taxon>Eukaryota</taxon>
        <taxon>Fungi</taxon>
        <taxon>Fungi incertae sedis</taxon>
        <taxon>Mucoromycota</taxon>
        <taxon>Glomeromycotina</taxon>
        <taxon>Glomeromycetes</taxon>
        <taxon>Glomerales</taxon>
        <taxon>Glomeraceae</taxon>
        <taxon>Rhizophagus</taxon>
    </lineage>
</organism>
<evidence type="ECO:0000256" key="2">
    <source>
        <dbReference type="ARBA" id="ARBA00022840"/>
    </source>
</evidence>
<dbReference type="PROSITE" id="PS00107">
    <property type="entry name" value="PROTEIN_KINASE_ATP"/>
    <property type="match status" value="1"/>
</dbReference>
<keyword evidence="7" id="KW-1185">Reference proteome</keyword>
<dbReference type="Proteomes" id="UP000615446">
    <property type="component" value="Unassembled WGS sequence"/>
</dbReference>
<dbReference type="SUPFAM" id="SSF56112">
    <property type="entry name" value="Protein kinase-like (PK-like)"/>
    <property type="match status" value="1"/>
</dbReference>
<feature type="domain" description="Protein kinase" evidence="4">
    <location>
        <begin position="25"/>
        <end position="275"/>
    </location>
</feature>
<name>A0A2Z6R8R7_9GLOM</name>
<keyword evidence="6" id="KW-0418">Kinase</keyword>
<dbReference type="Gene3D" id="1.10.510.10">
    <property type="entry name" value="Transferase(Phosphotransferase) domain 1"/>
    <property type="match status" value="1"/>
</dbReference>
<dbReference type="InterPro" id="IPR051681">
    <property type="entry name" value="Ser/Thr_Kinases-Pseudokinases"/>
</dbReference>
<dbReference type="OrthoDB" id="2353542at2759"/>
<dbReference type="Proteomes" id="UP000247702">
    <property type="component" value="Unassembled WGS sequence"/>
</dbReference>
<dbReference type="GO" id="GO:0005524">
    <property type="term" value="F:ATP binding"/>
    <property type="evidence" value="ECO:0007669"/>
    <property type="project" value="UniProtKB-UniRule"/>
</dbReference>
<dbReference type="PROSITE" id="PS50011">
    <property type="entry name" value="PROTEIN_KINASE_DOM"/>
    <property type="match status" value="1"/>
</dbReference>
<dbReference type="EMBL" id="BEXD01000646">
    <property type="protein sequence ID" value="GBB89108.1"/>
    <property type="molecule type" value="Genomic_DNA"/>
</dbReference>
<dbReference type="Pfam" id="PF07714">
    <property type="entry name" value="PK_Tyr_Ser-Thr"/>
    <property type="match status" value="1"/>
</dbReference>
<dbReference type="InterPro" id="IPR000719">
    <property type="entry name" value="Prot_kinase_dom"/>
</dbReference>
<keyword evidence="6" id="KW-0808">Transferase</keyword>
<dbReference type="GO" id="GO:0004672">
    <property type="term" value="F:protein kinase activity"/>
    <property type="evidence" value="ECO:0007669"/>
    <property type="project" value="InterPro"/>
</dbReference>
<comment type="caution">
    <text evidence="5">The sequence shown here is derived from an EMBL/GenBank/DDBJ whole genome shotgun (WGS) entry which is preliminary data.</text>
</comment>
<feature type="binding site" evidence="3">
    <location>
        <position position="53"/>
    </location>
    <ligand>
        <name>ATP</name>
        <dbReference type="ChEBI" id="CHEBI:30616"/>
    </ligand>
</feature>
<dbReference type="EMBL" id="BLAL01000040">
    <property type="protein sequence ID" value="GES78646.1"/>
    <property type="molecule type" value="Genomic_DNA"/>
</dbReference>
<keyword evidence="2 3" id="KW-0067">ATP-binding</keyword>
<dbReference type="PANTHER" id="PTHR44329">
    <property type="entry name" value="SERINE/THREONINE-PROTEIN KINASE TNNI3K-RELATED"/>
    <property type="match status" value="1"/>
</dbReference>
<evidence type="ECO:0000313" key="5">
    <source>
        <dbReference type="EMBL" id="GBB89108.1"/>
    </source>
</evidence>
<keyword evidence="1 3" id="KW-0547">Nucleotide-binding</keyword>
<accession>A0A2Z6R8R7</accession>
<proteinExistence type="predicted"/>
<evidence type="ECO:0000259" key="4">
    <source>
        <dbReference type="PROSITE" id="PS50011"/>
    </source>
</evidence>
<dbReference type="PIRSF" id="PIRSF000654">
    <property type="entry name" value="Integrin-linked_kinase"/>
    <property type="match status" value="1"/>
</dbReference>
<evidence type="ECO:0000313" key="6">
    <source>
        <dbReference type="EMBL" id="GES78646.1"/>
    </source>
</evidence>
<gene>
    <name evidence="6" type="ORF">RCL2_000596100</name>
    <name evidence="5" type="ORF">RclHR1_01580009</name>
</gene>
<dbReference type="InterPro" id="IPR011009">
    <property type="entry name" value="Kinase-like_dom_sf"/>
</dbReference>
<dbReference type="AlphaFoldDB" id="A0A2Z6R8R7"/>
<dbReference type="InterPro" id="IPR017441">
    <property type="entry name" value="Protein_kinase_ATP_BS"/>
</dbReference>